<dbReference type="PANTHER" id="PTHR30481">
    <property type="entry name" value="DNA ADENINE METHYLASE"/>
    <property type="match status" value="1"/>
</dbReference>
<dbReference type="EMBL" id="JADCJZ010000002">
    <property type="protein sequence ID" value="MBE5024202.1"/>
    <property type="molecule type" value="Genomic_DNA"/>
</dbReference>
<dbReference type="PRINTS" id="PR00505">
    <property type="entry name" value="D12N6MTFRASE"/>
</dbReference>
<dbReference type="RefSeq" id="WP_193529627.1">
    <property type="nucleotide sequence ID" value="NZ_JADCJZ010000002.1"/>
</dbReference>
<keyword evidence="5" id="KW-0949">S-adenosyl-L-methionine</keyword>
<evidence type="ECO:0000313" key="8">
    <source>
        <dbReference type="EMBL" id="MBE5024202.1"/>
    </source>
</evidence>
<evidence type="ECO:0000256" key="7">
    <source>
        <dbReference type="SAM" id="Coils"/>
    </source>
</evidence>
<organism evidence="8 9">
    <name type="scientific">Thermophilibacter gallinarum</name>
    <dbReference type="NCBI Taxonomy" id="2779357"/>
    <lineage>
        <taxon>Bacteria</taxon>
        <taxon>Bacillati</taxon>
        <taxon>Actinomycetota</taxon>
        <taxon>Coriobacteriia</taxon>
        <taxon>Coriobacteriales</taxon>
        <taxon>Atopobiaceae</taxon>
        <taxon>Thermophilibacter</taxon>
    </lineage>
</organism>
<keyword evidence="9" id="KW-1185">Reference proteome</keyword>
<dbReference type="PIRSF" id="PIRSF000398">
    <property type="entry name" value="M_m6A_EcoRV"/>
    <property type="match status" value="1"/>
</dbReference>
<accession>A0ABR9QSZ4</accession>
<sequence>MKPMLKYRGGKSREIPEILPYAPSQYNRYVEPFFGGGAMYFYLEPKHALINDLNKPLMDFYLGVRDDYSHLRKELDELEAKYTENRDAFDALKAMMPDECVPDDNEALYYRVRDMFNNKTGGYSAAAVYFFINKTAYSGMIRYNKQGEFNVPYGRYKRFNTKVVSRAHSQLLKNAEIMCGDYEEVFKRCRADDFVFLDPPYDCIFSDYGNKETRDGFNEREHRRLAEAYFKLPSKALMVIGHTDLTHELYRDNIVHEYAKSYAVNIRNRFKSSGKHILVANY</sequence>
<dbReference type="InterPro" id="IPR012263">
    <property type="entry name" value="M_m6A_EcoRV"/>
</dbReference>
<dbReference type="Gene3D" id="1.10.1020.10">
    <property type="entry name" value="Adenine-specific Methyltransferase, Domain 2"/>
    <property type="match status" value="1"/>
</dbReference>
<proteinExistence type="inferred from homology"/>
<dbReference type="GO" id="GO:0032259">
    <property type="term" value="P:methylation"/>
    <property type="evidence" value="ECO:0007669"/>
    <property type="project" value="UniProtKB-KW"/>
</dbReference>
<evidence type="ECO:0000256" key="2">
    <source>
        <dbReference type="ARBA" id="ARBA00011900"/>
    </source>
</evidence>
<dbReference type="EC" id="2.1.1.72" evidence="2"/>
<keyword evidence="4 8" id="KW-0808">Transferase</keyword>
<dbReference type="PANTHER" id="PTHR30481:SF3">
    <property type="entry name" value="DNA ADENINE METHYLASE"/>
    <property type="match status" value="1"/>
</dbReference>
<comment type="catalytic activity">
    <reaction evidence="6">
        <text>a 2'-deoxyadenosine in DNA + S-adenosyl-L-methionine = an N(6)-methyl-2'-deoxyadenosine in DNA + S-adenosyl-L-homocysteine + H(+)</text>
        <dbReference type="Rhea" id="RHEA:15197"/>
        <dbReference type="Rhea" id="RHEA-COMP:12418"/>
        <dbReference type="Rhea" id="RHEA-COMP:12419"/>
        <dbReference type="ChEBI" id="CHEBI:15378"/>
        <dbReference type="ChEBI" id="CHEBI:57856"/>
        <dbReference type="ChEBI" id="CHEBI:59789"/>
        <dbReference type="ChEBI" id="CHEBI:90615"/>
        <dbReference type="ChEBI" id="CHEBI:90616"/>
        <dbReference type="EC" id="2.1.1.72"/>
    </reaction>
</comment>
<evidence type="ECO:0000313" key="9">
    <source>
        <dbReference type="Proteomes" id="UP001194273"/>
    </source>
</evidence>
<dbReference type="Gene3D" id="3.40.50.150">
    <property type="entry name" value="Vaccinia Virus protein VP39"/>
    <property type="match status" value="1"/>
</dbReference>
<feature type="coiled-coil region" evidence="7">
    <location>
        <begin position="61"/>
        <end position="95"/>
    </location>
</feature>
<dbReference type="Pfam" id="PF02086">
    <property type="entry name" value="MethyltransfD12"/>
    <property type="match status" value="1"/>
</dbReference>
<dbReference type="InterPro" id="IPR023095">
    <property type="entry name" value="Ade_MeTrfase_dom_2"/>
</dbReference>
<dbReference type="InterPro" id="IPR029063">
    <property type="entry name" value="SAM-dependent_MTases_sf"/>
</dbReference>
<dbReference type="GO" id="GO:0009007">
    <property type="term" value="F:site-specific DNA-methyltransferase (adenine-specific) activity"/>
    <property type="evidence" value="ECO:0007669"/>
    <property type="project" value="UniProtKB-EC"/>
</dbReference>
<reference evidence="8 9" key="1">
    <citation type="submission" date="2020-10" db="EMBL/GenBank/DDBJ databases">
        <title>ChiBAC.</title>
        <authorList>
            <person name="Zenner C."/>
            <person name="Hitch T.C.A."/>
            <person name="Clavel T."/>
        </authorList>
    </citation>
    <scope>NUCLEOTIDE SEQUENCE [LARGE SCALE GENOMIC DNA]</scope>
    <source>
        <strain evidence="8 9">DSM 107455</strain>
    </source>
</reference>
<dbReference type="NCBIfam" id="TIGR00571">
    <property type="entry name" value="dam"/>
    <property type="match status" value="1"/>
</dbReference>
<protein>
    <recommendedName>
        <fullName evidence="2">site-specific DNA-methyltransferase (adenine-specific)</fullName>
        <ecNumber evidence="2">2.1.1.72</ecNumber>
    </recommendedName>
</protein>
<evidence type="ECO:0000256" key="5">
    <source>
        <dbReference type="ARBA" id="ARBA00022691"/>
    </source>
</evidence>
<dbReference type="Proteomes" id="UP001194273">
    <property type="component" value="Unassembled WGS sequence"/>
</dbReference>
<name>A0ABR9QSZ4_9ACTN</name>
<evidence type="ECO:0000256" key="3">
    <source>
        <dbReference type="ARBA" id="ARBA00022603"/>
    </source>
</evidence>
<evidence type="ECO:0000256" key="1">
    <source>
        <dbReference type="ARBA" id="ARBA00006594"/>
    </source>
</evidence>
<keyword evidence="7" id="KW-0175">Coiled coil</keyword>
<comment type="caution">
    <text evidence="8">The sequence shown here is derived from an EMBL/GenBank/DDBJ whole genome shotgun (WGS) entry which is preliminary data.</text>
</comment>
<gene>
    <name evidence="8" type="ORF">INF26_04965</name>
</gene>
<evidence type="ECO:0000256" key="4">
    <source>
        <dbReference type="ARBA" id="ARBA00022679"/>
    </source>
</evidence>
<comment type="similarity">
    <text evidence="1">Belongs to the N(4)/N(6)-methyltransferase family.</text>
</comment>
<evidence type="ECO:0000256" key="6">
    <source>
        <dbReference type="ARBA" id="ARBA00047942"/>
    </source>
</evidence>
<dbReference type="SUPFAM" id="SSF53335">
    <property type="entry name" value="S-adenosyl-L-methionine-dependent methyltransferases"/>
    <property type="match status" value="1"/>
</dbReference>
<keyword evidence="3 8" id="KW-0489">Methyltransferase</keyword>
<dbReference type="InterPro" id="IPR012327">
    <property type="entry name" value="MeTrfase_D12"/>
</dbReference>